<evidence type="ECO:0000313" key="3">
    <source>
        <dbReference type="Proteomes" id="UP000324595"/>
    </source>
</evidence>
<keyword evidence="1" id="KW-0472">Membrane</keyword>
<sequence>MNDFSDLIMLMGAMILFSLLTIQTSRLFLVNNQTQIDEEIKHYAISVAQDHVDRARWIKGESSLNNYVSSYPKQVSVSTDDGSTEFTVSLDSKDINIPGSNVTNKQLTVTVRSNFLEQSESMNSKPVELQLIKSFAN</sequence>
<dbReference type="RefSeq" id="WP_148898314.1">
    <property type="nucleotide sequence ID" value="NZ_VNHY01000001.1"/>
</dbReference>
<keyword evidence="1" id="KW-0812">Transmembrane</keyword>
<reference evidence="2 3" key="1">
    <citation type="submission" date="2019-07" db="EMBL/GenBank/DDBJ databases">
        <title>Genomic Encyclopedia of Archaeal and Bacterial Type Strains, Phase II (KMG-II): from individual species to whole genera.</title>
        <authorList>
            <person name="Goeker M."/>
        </authorList>
    </citation>
    <scope>NUCLEOTIDE SEQUENCE [LARGE SCALE GENOMIC DNA]</scope>
    <source>
        <strain evidence="2 3">DSM 21935</strain>
    </source>
</reference>
<name>A0A5D3YND8_9BACT</name>
<dbReference type="OrthoDB" id="1524894at2"/>
<gene>
    <name evidence="2" type="ORF">LX73_0971</name>
</gene>
<keyword evidence="1" id="KW-1133">Transmembrane helix</keyword>
<dbReference type="Proteomes" id="UP000324595">
    <property type="component" value="Unassembled WGS sequence"/>
</dbReference>
<feature type="transmembrane region" description="Helical" evidence="1">
    <location>
        <begin position="7"/>
        <end position="29"/>
    </location>
</feature>
<protein>
    <submittedName>
        <fullName evidence="2">Uncharacterized protein</fullName>
    </submittedName>
</protein>
<comment type="caution">
    <text evidence="2">The sequence shown here is derived from an EMBL/GenBank/DDBJ whole genome shotgun (WGS) entry which is preliminary data.</text>
</comment>
<organism evidence="2 3">
    <name type="scientific">Fodinibius salinus</name>
    <dbReference type="NCBI Taxonomy" id="860790"/>
    <lineage>
        <taxon>Bacteria</taxon>
        <taxon>Pseudomonadati</taxon>
        <taxon>Balneolota</taxon>
        <taxon>Balneolia</taxon>
        <taxon>Balneolales</taxon>
        <taxon>Balneolaceae</taxon>
        <taxon>Fodinibius</taxon>
    </lineage>
</organism>
<proteinExistence type="predicted"/>
<keyword evidence="3" id="KW-1185">Reference proteome</keyword>
<evidence type="ECO:0000256" key="1">
    <source>
        <dbReference type="SAM" id="Phobius"/>
    </source>
</evidence>
<dbReference type="EMBL" id="VNHY01000001">
    <property type="protein sequence ID" value="TYP95656.1"/>
    <property type="molecule type" value="Genomic_DNA"/>
</dbReference>
<accession>A0A5D3YND8</accession>
<evidence type="ECO:0000313" key="2">
    <source>
        <dbReference type="EMBL" id="TYP95656.1"/>
    </source>
</evidence>
<dbReference type="AlphaFoldDB" id="A0A5D3YND8"/>